<dbReference type="PANTHER" id="PTHR33238:SF11">
    <property type="entry name" value="TRANSCRIPTIONAL REGULATOR MNTR"/>
    <property type="match status" value="1"/>
</dbReference>
<dbReference type="InterPro" id="IPR022687">
    <property type="entry name" value="HTH_DTXR"/>
</dbReference>
<comment type="function">
    <text evidence="12">In the presence of manganese, represses expression of mntH and mntS. Up-regulates expression of mntP.</text>
</comment>
<dbReference type="GO" id="GO:0046914">
    <property type="term" value="F:transition metal ion binding"/>
    <property type="evidence" value="ECO:0007669"/>
    <property type="project" value="InterPro"/>
</dbReference>
<dbReference type="Pfam" id="PF04023">
    <property type="entry name" value="FeoA"/>
    <property type="match status" value="1"/>
</dbReference>
<evidence type="ECO:0000256" key="5">
    <source>
        <dbReference type="ARBA" id="ARBA00022490"/>
    </source>
</evidence>
<evidence type="ECO:0000256" key="8">
    <source>
        <dbReference type="ARBA" id="ARBA00023125"/>
    </source>
</evidence>
<dbReference type="EMBL" id="JASJOS010000028">
    <property type="protein sequence ID" value="MDJ1486111.1"/>
    <property type="molecule type" value="Genomic_DNA"/>
</dbReference>
<evidence type="ECO:0000256" key="11">
    <source>
        <dbReference type="ARBA" id="ARBA00023211"/>
    </source>
</evidence>
<evidence type="ECO:0000256" key="3">
    <source>
        <dbReference type="ARBA" id="ARBA00011738"/>
    </source>
</evidence>
<dbReference type="InterPro" id="IPR036388">
    <property type="entry name" value="WH-like_DNA-bd_sf"/>
</dbReference>
<dbReference type="Gene3D" id="2.30.30.90">
    <property type="match status" value="1"/>
</dbReference>
<keyword evidence="9" id="KW-0010">Activator</keyword>
<dbReference type="Proteomes" id="UP001241110">
    <property type="component" value="Unassembled WGS sequence"/>
</dbReference>
<evidence type="ECO:0000256" key="7">
    <source>
        <dbReference type="ARBA" id="ARBA00023015"/>
    </source>
</evidence>
<dbReference type="InterPro" id="IPR036390">
    <property type="entry name" value="WH_DNA-bd_sf"/>
</dbReference>
<comment type="similarity">
    <text evidence="2">Belongs to the DtxR/MntR family.</text>
</comment>
<dbReference type="PROSITE" id="PS50944">
    <property type="entry name" value="HTH_DTXR"/>
    <property type="match status" value="1"/>
</dbReference>
<dbReference type="InterPro" id="IPR007167">
    <property type="entry name" value="Fe-transptr_FeoA-like"/>
</dbReference>
<keyword evidence="11" id="KW-0464">Manganese</keyword>
<evidence type="ECO:0000256" key="13">
    <source>
        <dbReference type="ARBA" id="ARBA00032593"/>
    </source>
</evidence>
<evidence type="ECO:0000256" key="4">
    <source>
        <dbReference type="ARBA" id="ARBA00022386"/>
    </source>
</evidence>
<keyword evidence="7" id="KW-0805">Transcription regulation</keyword>
<dbReference type="GO" id="GO:0005737">
    <property type="term" value="C:cytoplasm"/>
    <property type="evidence" value="ECO:0007669"/>
    <property type="project" value="UniProtKB-SubCell"/>
</dbReference>
<dbReference type="InterPro" id="IPR022689">
    <property type="entry name" value="Iron_dep_repressor"/>
</dbReference>
<comment type="caution">
    <text evidence="15">The sequence shown here is derived from an EMBL/GenBank/DDBJ whole genome shotgun (WGS) entry which is preliminary data.</text>
</comment>
<dbReference type="RefSeq" id="WP_313989475.1">
    <property type="nucleotide sequence ID" value="NZ_JASJOR010000002.1"/>
</dbReference>
<reference evidence="15" key="1">
    <citation type="submission" date="2023-05" db="EMBL/GenBank/DDBJ databases">
        <authorList>
            <person name="Zhang X."/>
        </authorList>
    </citation>
    <scope>NUCLEOTIDE SEQUENCE</scope>
    <source>
        <strain evidence="15">YF14B1</strain>
    </source>
</reference>
<evidence type="ECO:0000313" key="15">
    <source>
        <dbReference type="EMBL" id="MDJ1486111.1"/>
    </source>
</evidence>
<feature type="domain" description="HTH dtxR-type" evidence="14">
    <location>
        <begin position="1"/>
        <end position="64"/>
    </location>
</feature>
<keyword evidence="6" id="KW-0678">Repressor</keyword>
<evidence type="ECO:0000256" key="12">
    <source>
        <dbReference type="ARBA" id="ARBA00025185"/>
    </source>
</evidence>
<name>A0AAE3QW52_9BACT</name>
<dbReference type="PANTHER" id="PTHR33238">
    <property type="entry name" value="IRON (METAL) DEPENDENT REPRESSOR, DTXR FAMILY"/>
    <property type="match status" value="1"/>
</dbReference>
<dbReference type="InterPro" id="IPR038157">
    <property type="entry name" value="FeoA_core_dom"/>
</dbReference>
<dbReference type="SUPFAM" id="SSF47979">
    <property type="entry name" value="Iron-dependent repressor protein, dimerization domain"/>
    <property type="match status" value="1"/>
</dbReference>
<sequence>MVSFTEENYLKIIYKLCASGDNGATTNAIAQLTQTKPSSVSDMLKKMSDRQLVDYKKYQGVSLTEEGERLALRVIRRHRLWEVFLVEKLSFAWDEVHELAEELEHIESEQLIIRLDEFLGFPQFDPHGDPIPDQHGKITKVKKIKLTHIEEGLQYKIVGMEDTSDAFLQYLTKIGMDLSSKVTLVEKIEFDQSMVLNINGKSTTVSHKFTENVWVSEL</sequence>
<dbReference type="InterPro" id="IPR036421">
    <property type="entry name" value="Fe_dep_repressor_sf"/>
</dbReference>
<dbReference type="InterPro" id="IPR050536">
    <property type="entry name" value="DtxR_MntR_Metal-Reg"/>
</dbReference>
<dbReference type="Pfam" id="PF01325">
    <property type="entry name" value="Fe_dep_repress"/>
    <property type="match status" value="1"/>
</dbReference>
<evidence type="ECO:0000259" key="14">
    <source>
        <dbReference type="PROSITE" id="PS50944"/>
    </source>
</evidence>
<dbReference type="InterPro" id="IPR001367">
    <property type="entry name" value="Fe_dep_repressor"/>
</dbReference>
<dbReference type="GO" id="GO:0046983">
    <property type="term" value="F:protein dimerization activity"/>
    <property type="evidence" value="ECO:0007669"/>
    <property type="project" value="InterPro"/>
</dbReference>
<evidence type="ECO:0000256" key="6">
    <source>
        <dbReference type="ARBA" id="ARBA00022491"/>
    </source>
</evidence>
<evidence type="ECO:0000256" key="10">
    <source>
        <dbReference type="ARBA" id="ARBA00023163"/>
    </source>
</evidence>
<dbReference type="GO" id="GO:0003700">
    <property type="term" value="F:DNA-binding transcription factor activity"/>
    <property type="evidence" value="ECO:0007669"/>
    <property type="project" value="InterPro"/>
</dbReference>
<dbReference type="Gene3D" id="1.10.10.10">
    <property type="entry name" value="Winged helix-like DNA-binding domain superfamily/Winged helix DNA-binding domain"/>
    <property type="match status" value="1"/>
</dbReference>
<keyword evidence="10" id="KW-0804">Transcription</keyword>
<proteinExistence type="inferred from homology"/>
<keyword evidence="8" id="KW-0238">DNA-binding</keyword>
<evidence type="ECO:0000256" key="1">
    <source>
        <dbReference type="ARBA" id="ARBA00004496"/>
    </source>
</evidence>
<gene>
    <name evidence="15" type="ORF">QNI16_36855</name>
</gene>
<dbReference type="Gene3D" id="1.10.60.10">
    <property type="entry name" value="Iron dependent repressor, metal binding and dimerisation domain"/>
    <property type="match status" value="1"/>
</dbReference>
<comment type="subcellular location">
    <subcellularLocation>
        <location evidence="1">Cytoplasm</location>
    </subcellularLocation>
</comment>
<dbReference type="SMART" id="SM00529">
    <property type="entry name" value="HTH_DTXR"/>
    <property type="match status" value="1"/>
</dbReference>
<organism evidence="15 16">
    <name type="scientific">Xanthocytophaga flava</name>
    <dbReference type="NCBI Taxonomy" id="3048013"/>
    <lineage>
        <taxon>Bacteria</taxon>
        <taxon>Pseudomonadati</taxon>
        <taxon>Bacteroidota</taxon>
        <taxon>Cytophagia</taxon>
        <taxon>Cytophagales</taxon>
        <taxon>Rhodocytophagaceae</taxon>
        <taxon>Xanthocytophaga</taxon>
    </lineage>
</organism>
<dbReference type="AlphaFoldDB" id="A0AAE3QW52"/>
<evidence type="ECO:0000256" key="2">
    <source>
        <dbReference type="ARBA" id="ARBA00007871"/>
    </source>
</evidence>
<accession>A0AAE3QW52</accession>
<evidence type="ECO:0000256" key="9">
    <source>
        <dbReference type="ARBA" id="ARBA00023159"/>
    </source>
</evidence>
<protein>
    <recommendedName>
        <fullName evidence="4">Transcriptional regulator MntR</fullName>
    </recommendedName>
    <alternativeName>
        <fullName evidence="13">Manganese transport regulator</fullName>
    </alternativeName>
</protein>
<dbReference type="Pfam" id="PF02742">
    <property type="entry name" value="Fe_dep_repr_C"/>
    <property type="match status" value="1"/>
</dbReference>
<dbReference type="GO" id="GO:0003677">
    <property type="term" value="F:DNA binding"/>
    <property type="evidence" value="ECO:0007669"/>
    <property type="project" value="UniProtKB-KW"/>
</dbReference>
<dbReference type="SUPFAM" id="SSF46785">
    <property type="entry name" value="Winged helix' DNA-binding domain"/>
    <property type="match status" value="1"/>
</dbReference>
<evidence type="ECO:0000313" key="16">
    <source>
        <dbReference type="Proteomes" id="UP001241110"/>
    </source>
</evidence>
<keyword evidence="5" id="KW-0963">Cytoplasm</keyword>
<comment type="subunit">
    <text evidence="3">Homodimer.</text>
</comment>